<feature type="compositionally biased region" description="Acidic residues" evidence="1">
    <location>
        <begin position="68"/>
        <end position="95"/>
    </location>
</feature>
<name>A0A0D2A0C2_9PEZI</name>
<dbReference type="GeneID" id="27316553"/>
<organism evidence="2 3">
    <name type="scientific">Verruconis gallopava</name>
    <dbReference type="NCBI Taxonomy" id="253628"/>
    <lineage>
        <taxon>Eukaryota</taxon>
        <taxon>Fungi</taxon>
        <taxon>Dikarya</taxon>
        <taxon>Ascomycota</taxon>
        <taxon>Pezizomycotina</taxon>
        <taxon>Dothideomycetes</taxon>
        <taxon>Pleosporomycetidae</taxon>
        <taxon>Venturiales</taxon>
        <taxon>Sympoventuriaceae</taxon>
        <taxon>Verruconis</taxon>
    </lineage>
</organism>
<dbReference type="OrthoDB" id="5399183at2759"/>
<dbReference type="InParanoid" id="A0A0D2A0C2"/>
<dbReference type="RefSeq" id="XP_016209644.1">
    <property type="nucleotide sequence ID" value="XM_016362502.1"/>
</dbReference>
<feature type="compositionally biased region" description="Basic residues" evidence="1">
    <location>
        <begin position="691"/>
        <end position="707"/>
    </location>
</feature>
<dbReference type="Proteomes" id="UP000053259">
    <property type="component" value="Unassembled WGS sequence"/>
</dbReference>
<feature type="region of interest" description="Disordered" evidence="1">
    <location>
        <begin position="655"/>
        <end position="716"/>
    </location>
</feature>
<evidence type="ECO:0000313" key="2">
    <source>
        <dbReference type="EMBL" id="KIV99774.1"/>
    </source>
</evidence>
<accession>A0A0D2A0C2</accession>
<feature type="region of interest" description="Disordered" evidence="1">
    <location>
        <begin position="1"/>
        <end position="120"/>
    </location>
</feature>
<feature type="compositionally biased region" description="Acidic residues" evidence="1">
    <location>
        <begin position="396"/>
        <end position="407"/>
    </location>
</feature>
<feature type="compositionally biased region" description="Low complexity" evidence="1">
    <location>
        <begin position="440"/>
        <end position="451"/>
    </location>
</feature>
<feature type="compositionally biased region" description="Polar residues" evidence="1">
    <location>
        <begin position="102"/>
        <end position="120"/>
    </location>
</feature>
<dbReference type="VEuPathDB" id="FungiDB:PV09_08580"/>
<evidence type="ECO:0000313" key="3">
    <source>
        <dbReference type="Proteomes" id="UP000053259"/>
    </source>
</evidence>
<keyword evidence="3" id="KW-1185">Reference proteome</keyword>
<feature type="compositionally biased region" description="Basic and acidic residues" evidence="1">
    <location>
        <begin position="343"/>
        <end position="357"/>
    </location>
</feature>
<feature type="compositionally biased region" description="Basic and acidic residues" evidence="1">
    <location>
        <begin position="302"/>
        <end position="313"/>
    </location>
</feature>
<reference evidence="2 3" key="1">
    <citation type="submission" date="2015-01" db="EMBL/GenBank/DDBJ databases">
        <title>The Genome Sequence of Ochroconis gallopava CBS43764.</title>
        <authorList>
            <consortium name="The Broad Institute Genomics Platform"/>
            <person name="Cuomo C."/>
            <person name="de Hoog S."/>
            <person name="Gorbushina A."/>
            <person name="Stielow B."/>
            <person name="Teixiera M."/>
            <person name="Abouelleil A."/>
            <person name="Chapman S.B."/>
            <person name="Priest M."/>
            <person name="Young S.K."/>
            <person name="Wortman J."/>
            <person name="Nusbaum C."/>
            <person name="Birren B."/>
        </authorList>
    </citation>
    <scope>NUCLEOTIDE SEQUENCE [LARGE SCALE GENOMIC DNA]</scope>
    <source>
        <strain evidence="2 3">CBS 43764</strain>
    </source>
</reference>
<evidence type="ECO:0000256" key="1">
    <source>
        <dbReference type="SAM" id="MobiDB-lite"/>
    </source>
</evidence>
<dbReference type="AlphaFoldDB" id="A0A0D2A0C2"/>
<feature type="compositionally biased region" description="Acidic residues" evidence="1">
    <location>
        <begin position="414"/>
        <end position="423"/>
    </location>
</feature>
<feature type="region of interest" description="Disordered" evidence="1">
    <location>
        <begin position="287"/>
        <end position="463"/>
    </location>
</feature>
<gene>
    <name evidence="2" type="ORF">PV09_08580</name>
</gene>
<proteinExistence type="predicted"/>
<feature type="compositionally biased region" description="Basic and acidic residues" evidence="1">
    <location>
        <begin position="667"/>
        <end position="685"/>
    </location>
</feature>
<dbReference type="HOGENOM" id="CLU_389312_0_0_1"/>
<protein>
    <submittedName>
        <fullName evidence="2">Uncharacterized protein</fullName>
    </submittedName>
</protein>
<feature type="compositionally biased region" description="Polar residues" evidence="1">
    <location>
        <begin position="320"/>
        <end position="329"/>
    </location>
</feature>
<feature type="region of interest" description="Disordered" evidence="1">
    <location>
        <begin position="202"/>
        <end position="230"/>
    </location>
</feature>
<dbReference type="EMBL" id="KN847571">
    <property type="protein sequence ID" value="KIV99774.1"/>
    <property type="molecule type" value="Genomic_DNA"/>
</dbReference>
<sequence length="716" mass="78676">MTRLDRITSPAESVGTHAVSNEDVGHGAAFAGRNDGFIRHSKLRIVKSERIAKPRKSNNGETSGSDGSAEDEADGDDDEADQNANDDEATEDDDAAVFAPSGTASLTRQDSNVSGMTDASCDTITSGQAGLTQLGGGLKRKRTSSELSVNTVLSTIERDDDEVEYPRKRVSRRLSNENGLLKYDSRIIDIDEDIDLAEYSKAIQSSSDDEDANYDGISQVDEEDESDVEKLEEAVIIQEETARMINATADSSVNGADSDIELPSDIDLGLFHSEMDDVFDAGESFFYRGLNSDPETPRRKRSDASARRVRFQDEIDIAPHSSQSTTSSETDIDIFPDLLENPFKPRDELPAEVRSHIEEEDDADVANGFSSDGEGSCWDFGEDKASENFFSWHDEAESDSEDDDSDSDLSGYDSDGDTTDDDLPPPSTIRAPKSLLHSRTPSTITSEITTPKPFPRNRRARRGPIMGSFIVDEKKAMAFIDPNTKQLRIQPARIPHVDPFYSTASSVNNSPQVNFSSMAYDSDNSDFPRLLTGPSDVMMSGVFGGLPGQRYEDGRFVMEANGPLLIGPPEAFYPFTSIRNDGTPEDDDDDYMTEEEFDDDVDLITAFLDVEGDEDEPEFAEDDITSPTTDAADETPLARRSILAHLDGGIVSSFRNHQDRHRHASKLPHDRNLDSTPIRDGRTADEVMTPLRKRKGSGGIHKSKPPRRMPLIGGFS</sequence>